<protein>
    <recommendedName>
        <fullName evidence="1">Nucleotidyl transferase domain-containing protein</fullName>
    </recommendedName>
</protein>
<dbReference type="InterPro" id="IPR036412">
    <property type="entry name" value="HAD-like_sf"/>
</dbReference>
<evidence type="ECO:0000259" key="1">
    <source>
        <dbReference type="Pfam" id="PF00483"/>
    </source>
</evidence>
<dbReference type="SUPFAM" id="SSF53448">
    <property type="entry name" value="Nucleotide-diphospho-sugar transferases"/>
    <property type="match status" value="1"/>
</dbReference>
<gene>
    <name evidence="2" type="ORF">Indivirus_8_5</name>
</gene>
<dbReference type="InterPro" id="IPR005835">
    <property type="entry name" value="NTP_transferase_dom"/>
</dbReference>
<proteinExistence type="predicted"/>
<dbReference type="EMBL" id="KY684092">
    <property type="protein sequence ID" value="ARF10015.1"/>
    <property type="molecule type" value="Genomic_DNA"/>
</dbReference>
<evidence type="ECO:0000313" key="2">
    <source>
        <dbReference type="EMBL" id="ARF10015.1"/>
    </source>
</evidence>
<dbReference type="InterPro" id="IPR011009">
    <property type="entry name" value="Kinase-like_dom_sf"/>
</dbReference>
<dbReference type="Gene3D" id="3.90.550.10">
    <property type="entry name" value="Spore Coat Polysaccharide Biosynthesis Protein SpsA, Chain A"/>
    <property type="match status" value="1"/>
</dbReference>
<organism evidence="2">
    <name type="scientific">Indivirus ILV1</name>
    <dbReference type="NCBI Taxonomy" id="1977633"/>
    <lineage>
        <taxon>Viruses</taxon>
        <taxon>Varidnaviria</taxon>
        <taxon>Bamfordvirae</taxon>
        <taxon>Nucleocytoviricota</taxon>
        <taxon>Megaviricetes</taxon>
        <taxon>Imitervirales</taxon>
        <taxon>Mimiviridae</taxon>
        <taxon>Klosneuvirinae</taxon>
        <taxon>Indivirus</taxon>
    </lineage>
</organism>
<dbReference type="Pfam" id="PF00483">
    <property type="entry name" value="NTP_transferase"/>
    <property type="match status" value="1"/>
</dbReference>
<reference evidence="2" key="1">
    <citation type="journal article" date="2017" name="Science">
        <title>Giant viruses with an expanded complement of translation system components.</title>
        <authorList>
            <person name="Schulz F."/>
            <person name="Yutin N."/>
            <person name="Ivanova N.N."/>
            <person name="Ortega D.R."/>
            <person name="Lee T.K."/>
            <person name="Vierheilig J."/>
            <person name="Daims H."/>
            <person name="Horn M."/>
            <person name="Wagner M."/>
            <person name="Jensen G.J."/>
            <person name="Kyrpides N.C."/>
            <person name="Koonin E.V."/>
            <person name="Woyke T."/>
        </authorList>
    </citation>
    <scope>NUCLEOTIDE SEQUENCE</scope>
    <source>
        <strain evidence="2">ILV1</strain>
    </source>
</reference>
<dbReference type="InterPro" id="IPR029044">
    <property type="entry name" value="Nucleotide-diphossugar_trans"/>
</dbReference>
<feature type="domain" description="Nucleotidyl transferase" evidence="1">
    <location>
        <begin position="7"/>
        <end position="180"/>
    </location>
</feature>
<dbReference type="SUPFAM" id="SSF56784">
    <property type="entry name" value="HAD-like"/>
    <property type="match status" value="1"/>
</dbReference>
<sequence>MIILIPLGGTGERFKNQGYTKPKSLINVFGKPIIFYLLDNLNLDDVELVCIPYNKEYSNYNFEDLLRNNYPKIKFQFIKLNKNTEGAAETINIALKELNDIDKPILCLDGDNFYTKDIINMWNQKNAIFTFIDESDTDLYSYIKTEDNIIVTDIVEKNKISKYACSGAYGFSSTKLLLTYTQFILDNKIKQKNEYYTSNVIKEMLKNNIQFINISISPNDYVCLGTPIQLISFYNNYAINSCITDKYKIKKMRICFDLDNTLVSFPEIKGDYTTVKPIINNINFLRYLKNLGHTIIIYTARRMNTHNGNIGKCLYDIGKITFDTLEKFNIQYDEIYFGKPYADVYIDDLALNCHSNMEKELGFYMDKIDPRKFNKLEINNINTIKKMSNNLESEIYYYKNIPICIKDMFPIFIDYDYNNTWYLIEKIDGINVSHLYVNELLTENTLIHIMNSINRIHNSIKDENIDKLNIYSNYCDKLKNRYDTYDYSIYKNSKNVFNYLYNELEKYENEEKGQYGVIHGDTVLTNILINRYDKIKFIDMRGKLGNILTIKGDIFYDWAKLFQSLVGYDKVLQNKNISNNYEKHMIDVFKNYFIDKFSEEQFKILKILTQSLLFTLIPLHDNDMCVKFYELIENI</sequence>
<dbReference type="SUPFAM" id="SSF56112">
    <property type="entry name" value="Protein kinase-like (PK-like)"/>
    <property type="match status" value="1"/>
</dbReference>
<dbReference type="Gene3D" id="3.40.50.1000">
    <property type="entry name" value="HAD superfamily/HAD-like"/>
    <property type="match status" value="1"/>
</dbReference>
<dbReference type="InterPro" id="IPR023214">
    <property type="entry name" value="HAD_sf"/>
</dbReference>
<name>A0A1V0SE67_9VIRU</name>
<accession>A0A1V0SE67</accession>
<dbReference type="PANTHER" id="PTHR42883:SF2">
    <property type="entry name" value="THYMIDYLYLTRANSFERASE"/>
    <property type="match status" value="1"/>
</dbReference>
<dbReference type="PANTHER" id="PTHR42883">
    <property type="entry name" value="GLUCOSE-1-PHOSPHATE THYMIDYLTRANSFERASE"/>
    <property type="match status" value="1"/>
</dbReference>